<sequence length="89" mass="9579">MTRVVLEGVAYSLRAVFDVMQELAPIYQLIATSGASRSALWLQIITDVLGINLAKPIIAEDAAYGAALLALLSCDVYPNLETLFQILPA</sequence>
<evidence type="ECO:0000256" key="2">
    <source>
        <dbReference type="ARBA" id="ARBA00022679"/>
    </source>
</evidence>
<reference evidence="7 8" key="1">
    <citation type="submission" date="2016-11" db="EMBL/GenBank/DDBJ databases">
        <title>Draft Genome Sequences of Nine Cyanobacterial Strains from Diverse Habitats.</title>
        <authorList>
            <person name="Zhu T."/>
            <person name="Hou S."/>
            <person name="Lu X."/>
            <person name="Hess W.R."/>
        </authorList>
    </citation>
    <scope>NUCLEOTIDE SEQUENCE [LARGE SCALE GENOMIC DNA]</scope>
    <source>
        <strain evidence="7 8">5.2 s.c.1</strain>
    </source>
</reference>
<dbReference type="EMBL" id="MRCC01000004">
    <property type="protein sequence ID" value="OKH27999.1"/>
    <property type="molecule type" value="Genomic_DNA"/>
</dbReference>
<accession>A0A1U7HWL3</accession>
<evidence type="ECO:0000313" key="7">
    <source>
        <dbReference type="EMBL" id="OKH27999.1"/>
    </source>
</evidence>
<dbReference type="RefSeq" id="WP_073548459.1">
    <property type="nucleotide sequence ID" value="NZ_CAWMVK010000034.1"/>
</dbReference>
<dbReference type="Proteomes" id="UP000185984">
    <property type="component" value="Unassembled WGS sequence"/>
</dbReference>
<keyword evidence="5" id="KW-0067">ATP-binding</keyword>
<dbReference type="InterPro" id="IPR018485">
    <property type="entry name" value="FGGY_C"/>
</dbReference>
<feature type="domain" description="Carbohydrate kinase FGGY C-terminal" evidence="6">
    <location>
        <begin position="2"/>
        <end position="73"/>
    </location>
</feature>
<dbReference type="Pfam" id="PF02782">
    <property type="entry name" value="FGGY_C"/>
    <property type="match status" value="1"/>
</dbReference>
<dbReference type="GO" id="GO:0004370">
    <property type="term" value="F:glycerol kinase activity"/>
    <property type="evidence" value="ECO:0007669"/>
    <property type="project" value="TreeGrafter"/>
</dbReference>
<dbReference type="AlphaFoldDB" id="A0A1U7HWL3"/>
<keyword evidence="2" id="KW-0808">Transferase</keyword>
<evidence type="ECO:0000256" key="5">
    <source>
        <dbReference type="ARBA" id="ARBA00022840"/>
    </source>
</evidence>
<dbReference type="Gene3D" id="3.30.420.40">
    <property type="match status" value="1"/>
</dbReference>
<gene>
    <name evidence="7" type="ORF">NIES1031_05305</name>
</gene>
<evidence type="ECO:0000256" key="4">
    <source>
        <dbReference type="ARBA" id="ARBA00022777"/>
    </source>
</evidence>
<comment type="similarity">
    <text evidence="1">Belongs to the FGGY kinase family.</text>
</comment>
<dbReference type="GO" id="GO:0006071">
    <property type="term" value="P:glycerol metabolic process"/>
    <property type="evidence" value="ECO:0007669"/>
    <property type="project" value="TreeGrafter"/>
</dbReference>
<protein>
    <recommendedName>
        <fullName evidence="6">Carbohydrate kinase FGGY C-terminal domain-containing protein</fullName>
    </recommendedName>
</protein>
<evidence type="ECO:0000256" key="1">
    <source>
        <dbReference type="ARBA" id="ARBA00009156"/>
    </source>
</evidence>
<keyword evidence="4" id="KW-0418">Kinase</keyword>
<proteinExistence type="inferred from homology"/>
<keyword evidence="8" id="KW-1185">Reference proteome</keyword>
<comment type="caution">
    <text evidence="7">The sequence shown here is derived from an EMBL/GenBank/DDBJ whole genome shotgun (WGS) entry which is preliminary data.</text>
</comment>
<organism evidence="7 8">
    <name type="scientific">Chroogloeocystis siderophila 5.2 s.c.1</name>
    <dbReference type="NCBI Taxonomy" id="247279"/>
    <lineage>
        <taxon>Bacteria</taxon>
        <taxon>Bacillati</taxon>
        <taxon>Cyanobacteriota</taxon>
        <taxon>Cyanophyceae</taxon>
        <taxon>Oscillatoriophycideae</taxon>
        <taxon>Chroococcales</taxon>
        <taxon>Chroococcaceae</taxon>
        <taxon>Chroogloeocystis</taxon>
    </lineage>
</organism>
<evidence type="ECO:0000259" key="6">
    <source>
        <dbReference type="Pfam" id="PF02782"/>
    </source>
</evidence>
<dbReference type="PANTHER" id="PTHR10196:SF69">
    <property type="entry name" value="GLYCEROL KINASE"/>
    <property type="match status" value="1"/>
</dbReference>
<dbReference type="STRING" id="247279.NIES1031_05305"/>
<evidence type="ECO:0000256" key="3">
    <source>
        <dbReference type="ARBA" id="ARBA00022741"/>
    </source>
</evidence>
<evidence type="ECO:0000313" key="8">
    <source>
        <dbReference type="Proteomes" id="UP000185984"/>
    </source>
</evidence>
<keyword evidence="3" id="KW-0547">Nucleotide-binding</keyword>
<dbReference type="GO" id="GO:0005524">
    <property type="term" value="F:ATP binding"/>
    <property type="evidence" value="ECO:0007669"/>
    <property type="project" value="UniProtKB-KW"/>
</dbReference>
<dbReference type="InterPro" id="IPR043129">
    <property type="entry name" value="ATPase_NBD"/>
</dbReference>
<dbReference type="PANTHER" id="PTHR10196">
    <property type="entry name" value="SUGAR KINASE"/>
    <property type="match status" value="1"/>
</dbReference>
<name>A0A1U7HWL3_9CHRO</name>
<dbReference type="GO" id="GO:0005829">
    <property type="term" value="C:cytosol"/>
    <property type="evidence" value="ECO:0007669"/>
    <property type="project" value="TreeGrafter"/>
</dbReference>
<dbReference type="SUPFAM" id="SSF53067">
    <property type="entry name" value="Actin-like ATPase domain"/>
    <property type="match status" value="1"/>
</dbReference>